<dbReference type="PANTHER" id="PTHR43248:SF29">
    <property type="entry name" value="TRIPEPTIDYL AMINOPEPTIDASE"/>
    <property type="match status" value="1"/>
</dbReference>
<proteinExistence type="inferred from homology"/>
<evidence type="ECO:0000313" key="7">
    <source>
        <dbReference type="EMBL" id="MBB5965591.1"/>
    </source>
</evidence>
<dbReference type="Gene3D" id="3.40.50.1820">
    <property type="entry name" value="alpha/beta hydrolase"/>
    <property type="match status" value="2"/>
</dbReference>
<name>A0A841D5T6_PLAVE</name>
<dbReference type="GO" id="GO:0016787">
    <property type="term" value="F:hydrolase activity"/>
    <property type="evidence" value="ECO:0007669"/>
    <property type="project" value="UniProtKB-KW"/>
</dbReference>
<keyword evidence="2 5" id="KW-0732">Signal</keyword>
<feature type="domain" description="AB hydrolase-1" evidence="6">
    <location>
        <begin position="119"/>
        <end position="496"/>
    </location>
</feature>
<dbReference type="EMBL" id="JACHJJ010000018">
    <property type="protein sequence ID" value="MBB5965591.1"/>
    <property type="molecule type" value="Genomic_DNA"/>
</dbReference>
<sequence>MKRVVGVVMGAVLLTATAAAPQEAEAQAQRGTAAQAHRGAAAAQVHRGLEWGPCEEEAGAGASAGDTTVLPREPDPGEPAVECATLRVPLDYREPYQTISIALNRVRAQVSRDHNHLGALLVNPGGPGASGRSLARYIAAALPEDLAGRFDVIGFDPRGVGRSEPALHCMDPAKHYAAPRPDAVPRDAAEESALLDRARQYAEACEMRWSWLLPHLTTENSARDMDEIRRALGEERISYLGYSYGTYLGAVYATLFPHRVKRLALDSVVDPRYVWYDSNLRQNIAFDRRHRAFLKWTARHNDVYRLGRTGKAVSFAWYSTRERLRARPAGGLVGPSEFDDVYTIGGYSDAVWPQLAQALSAYVKRGETEPLLAAYRRYAAGDAESENGYAVYLGTQCRDAAWPRDWARWRADTSAIHTRRPFMAWSNAWFNAPCAFWPERGVKPAQVRDHKLLPPVLLLQSRHDAATPYAGALQLRRTFPRSRLVVEPGGNHGVSLVGNACADRYLTSYLTDGTLPPAASGAAGPDARCAASPEPQPSQPSRQAVRVPLMAGWGR</sequence>
<evidence type="ECO:0000256" key="4">
    <source>
        <dbReference type="SAM" id="MobiDB-lite"/>
    </source>
</evidence>
<reference evidence="7 8" key="1">
    <citation type="submission" date="2020-08" db="EMBL/GenBank/DDBJ databases">
        <title>Genomic Encyclopedia of Type Strains, Phase III (KMG-III): the genomes of soil and plant-associated and newly described type strains.</title>
        <authorList>
            <person name="Whitman W."/>
        </authorList>
    </citation>
    <scope>NUCLEOTIDE SEQUENCE [LARGE SCALE GENOMIC DNA]</scope>
    <source>
        <strain evidence="7 8">CECT 3303</strain>
    </source>
</reference>
<organism evidence="7 8">
    <name type="scientific">Planomonospora venezuelensis</name>
    <dbReference type="NCBI Taxonomy" id="1999"/>
    <lineage>
        <taxon>Bacteria</taxon>
        <taxon>Bacillati</taxon>
        <taxon>Actinomycetota</taxon>
        <taxon>Actinomycetes</taxon>
        <taxon>Streptosporangiales</taxon>
        <taxon>Streptosporangiaceae</taxon>
        <taxon>Planomonospora</taxon>
    </lineage>
</organism>
<keyword evidence="3" id="KW-0378">Hydrolase</keyword>
<evidence type="ECO:0000256" key="2">
    <source>
        <dbReference type="ARBA" id="ARBA00022729"/>
    </source>
</evidence>
<feature type="chain" id="PRO_5039388522" evidence="5">
    <location>
        <begin position="21"/>
        <end position="555"/>
    </location>
</feature>
<accession>A0A841D5T6</accession>
<evidence type="ECO:0000259" key="6">
    <source>
        <dbReference type="Pfam" id="PF00561"/>
    </source>
</evidence>
<evidence type="ECO:0000256" key="1">
    <source>
        <dbReference type="ARBA" id="ARBA00010088"/>
    </source>
</evidence>
<gene>
    <name evidence="7" type="ORF">FHS22_004881</name>
</gene>
<dbReference type="InterPro" id="IPR000073">
    <property type="entry name" value="AB_hydrolase_1"/>
</dbReference>
<dbReference type="Pfam" id="PF00561">
    <property type="entry name" value="Abhydrolase_1"/>
    <property type="match status" value="1"/>
</dbReference>
<dbReference type="PANTHER" id="PTHR43248">
    <property type="entry name" value="2-SUCCINYL-6-HYDROXY-2,4-CYCLOHEXADIENE-1-CARBOXYLATE SYNTHASE"/>
    <property type="match status" value="1"/>
</dbReference>
<feature type="signal peptide" evidence="5">
    <location>
        <begin position="1"/>
        <end position="20"/>
    </location>
</feature>
<dbReference type="Proteomes" id="UP000562352">
    <property type="component" value="Unassembled WGS sequence"/>
</dbReference>
<dbReference type="AlphaFoldDB" id="A0A841D5T6"/>
<feature type="region of interest" description="Disordered" evidence="4">
    <location>
        <begin position="517"/>
        <end position="555"/>
    </location>
</feature>
<keyword evidence="8" id="KW-1185">Reference proteome</keyword>
<feature type="compositionally biased region" description="Low complexity" evidence="4">
    <location>
        <begin position="517"/>
        <end position="544"/>
    </location>
</feature>
<dbReference type="SUPFAM" id="SSF53474">
    <property type="entry name" value="alpha/beta-Hydrolases"/>
    <property type="match status" value="1"/>
</dbReference>
<dbReference type="InterPro" id="IPR029058">
    <property type="entry name" value="AB_hydrolase_fold"/>
</dbReference>
<evidence type="ECO:0000256" key="5">
    <source>
        <dbReference type="SAM" id="SignalP"/>
    </source>
</evidence>
<dbReference type="RefSeq" id="WP_338047909.1">
    <property type="nucleotide sequence ID" value="NZ_BAAAWZ010000001.1"/>
</dbReference>
<feature type="region of interest" description="Disordered" evidence="4">
    <location>
        <begin position="55"/>
        <end position="80"/>
    </location>
</feature>
<dbReference type="InterPro" id="IPR051601">
    <property type="entry name" value="Serine_prot/Carboxylest_S33"/>
</dbReference>
<protein>
    <submittedName>
        <fullName evidence="7">Pimeloyl-ACP methyl ester carboxylesterase</fullName>
    </submittedName>
</protein>
<evidence type="ECO:0000313" key="8">
    <source>
        <dbReference type="Proteomes" id="UP000562352"/>
    </source>
</evidence>
<comment type="caution">
    <text evidence="7">The sequence shown here is derived from an EMBL/GenBank/DDBJ whole genome shotgun (WGS) entry which is preliminary data.</text>
</comment>
<evidence type="ECO:0000256" key="3">
    <source>
        <dbReference type="ARBA" id="ARBA00022801"/>
    </source>
</evidence>
<comment type="similarity">
    <text evidence="1">Belongs to the peptidase S33 family.</text>
</comment>